<dbReference type="Gene3D" id="2.60.260.20">
    <property type="entry name" value="Urease metallochaperone UreE, N-terminal domain"/>
    <property type="match status" value="2"/>
</dbReference>
<dbReference type="Pfam" id="PF00226">
    <property type="entry name" value="DnaJ"/>
    <property type="match status" value="1"/>
</dbReference>
<name>L1I8Z6_GUITC</name>
<organism evidence="7">
    <name type="scientific">Guillardia theta (strain CCMP2712)</name>
    <name type="common">Cryptophyte</name>
    <dbReference type="NCBI Taxonomy" id="905079"/>
    <lineage>
        <taxon>Eukaryota</taxon>
        <taxon>Cryptophyceae</taxon>
        <taxon>Pyrenomonadales</taxon>
        <taxon>Geminigeraceae</taxon>
        <taxon>Guillardia</taxon>
    </lineage>
</organism>
<keyword evidence="9" id="KW-1185">Reference proteome</keyword>
<evidence type="ECO:0000256" key="2">
    <source>
        <dbReference type="ARBA" id="ARBA00022737"/>
    </source>
</evidence>
<dbReference type="PROSITE" id="PS00636">
    <property type="entry name" value="DNAJ_1"/>
    <property type="match status" value="1"/>
</dbReference>
<dbReference type="GO" id="GO:0051082">
    <property type="term" value="F:unfolded protein binding"/>
    <property type="evidence" value="ECO:0007669"/>
    <property type="project" value="InterPro"/>
</dbReference>
<dbReference type="PaxDb" id="55529-EKX32300"/>
<dbReference type="EMBL" id="JH993199">
    <property type="protein sequence ID" value="EKX32300.1"/>
    <property type="molecule type" value="Genomic_DNA"/>
</dbReference>
<dbReference type="Gene3D" id="1.10.287.110">
    <property type="entry name" value="DnaJ domain"/>
    <property type="match status" value="1"/>
</dbReference>
<keyword evidence="3" id="KW-0863">Zinc-finger</keyword>
<dbReference type="GeneID" id="17289025"/>
<dbReference type="Pfam" id="PF01556">
    <property type="entry name" value="DnaJ_C"/>
    <property type="match status" value="1"/>
</dbReference>
<evidence type="ECO:0000259" key="6">
    <source>
        <dbReference type="PROSITE" id="PS50076"/>
    </source>
</evidence>
<dbReference type="EnsemblProtists" id="EKX32300">
    <property type="protein sequence ID" value="EKX32300"/>
    <property type="gene ID" value="GUITHDRAFT_121532"/>
</dbReference>
<feature type="region of interest" description="Disordered" evidence="5">
    <location>
        <begin position="395"/>
        <end position="441"/>
    </location>
</feature>
<dbReference type="InterPro" id="IPR036869">
    <property type="entry name" value="J_dom_sf"/>
</dbReference>
<keyword evidence="1" id="KW-0479">Metal-binding</keyword>
<dbReference type="Proteomes" id="UP000011087">
    <property type="component" value="Unassembled WGS sequence"/>
</dbReference>
<dbReference type="SMART" id="SM00271">
    <property type="entry name" value="DnaJ"/>
    <property type="match status" value="1"/>
</dbReference>
<dbReference type="PROSITE" id="PS50076">
    <property type="entry name" value="DNAJ_2"/>
    <property type="match status" value="1"/>
</dbReference>
<dbReference type="HOGENOM" id="CLU_017633_10_2_1"/>
<evidence type="ECO:0000256" key="3">
    <source>
        <dbReference type="ARBA" id="ARBA00022771"/>
    </source>
</evidence>
<reference evidence="8" key="3">
    <citation type="submission" date="2016-03" db="UniProtKB">
        <authorList>
            <consortium name="EnsemblProtists"/>
        </authorList>
    </citation>
    <scope>IDENTIFICATION</scope>
</reference>
<dbReference type="InterPro" id="IPR018253">
    <property type="entry name" value="DnaJ_domain_CS"/>
</dbReference>
<feature type="domain" description="J" evidence="6">
    <location>
        <begin position="81"/>
        <end position="142"/>
    </location>
</feature>
<dbReference type="InterPro" id="IPR002939">
    <property type="entry name" value="DnaJ_C"/>
</dbReference>
<feature type="compositionally biased region" description="Low complexity" evidence="5">
    <location>
        <begin position="405"/>
        <end position="416"/>
    </location>
</feature>
<dbReference type="SUPFAM" id="SSF49493">
    <property type="entry name" value="HSP40/DnaJ peptide-binding domain"/>
    <property type="match status" value="2"/>
</dbReference>
<dbReference type="OrthoDB" id="550424at2759"/>
<dbReference type="STRING" id="905079.L1I8Z6"/>
<reference evidence="7 9" key="1">
    <citation type="journal article" date="2012" name="Nature">
        <title>Algal genomes reveal evolutionary mosaicism and the fate of nucleomorphs.</title>
        <authorList>
            <consortium name="DOE Joint Genome Institute"/>
            <person name="Curtis B.A."/>
            <person name="Tanifuji G."/>
            <person name="Burki F."/>
            <person name="Gruber A."/>
            <person name="Irimia M."/>
            <person name="Maruyama S."/>
            <person name="Arias M.C."/>
            <person name="Ball S.G."/>
            <person name="Gile G.H."/>
            <person name="Hirakawa Y."/>
            <person name="Hopkins J.F."/>
            <person name="Kuo A."/>
            <person name="Rensing S.A."/>
            <person name="Schmutz J."/>
            <person name="Symeonidi A."/>
            <person name="Elias M."/>
            <person name="Eveleigh R.J."/>
            <person name="Herman E.K."/>
            <person name="Klute M.J."/>
            <person name="Nakayama T."/>
            <person name="Obornik M."/>
            <person name="Reyes-Prieto A."/>
            <person name="Armbrust E.V."/>
            <person name="Aves S.J."/>
            <person name="Beiko R.G."/>
            <person name="Coutinho P."/>
            <person name="Dacks J.B."/>
            <person name="Durnford D.G."/>
            <person name="Fast N.M."/>
            <person name="Green B.R."/>
            <person name="Grisdale C.J."/>
            <person name="Hempel F."/>
            <person name="Henrissat B."/>
            <person name="Hoppner M.P."/>
            <person name="Ishida K."/>
            <person name="Kim E."/>
            <person name="Koreny L."/>
            <person name="Kroth P.G."/>
            <person name="Liu Y."/>
            <person name="Malik S.B."/>
            <person name="Maier U.G."/>
            <person name="McRose D."/>
            <person name="Mock T."/>
            <person name="Neilson J.A."/>
            <person name="Onodera N.T."/>
            <person name="Poole A.M."/>
            <person name="Pritham E.J."/>
            <person name="Richards T.A."/>
            <person name="Rocap G."/>
            <person name="Roy S.W."/>
            <person name="Sarai C."/>
            <person name="Schaack S."/>
            <person name="Shirato S."/>
            <person name="Slamovits C.H."/>
            <person name="Spencer D.F."/>
            <person name="Suzuki S."/>
            <person name="Worden A.Z."/>
            <person name="Zauner S."/>
            <person name="Barry K."/>
            <person name="Bell C."/>
            <person name="Bharti A.K."/>
            <person name="Crow J.A."/>
            <person name="Grimwood J."/>
            <person name="Kramer R."/>
            <person name="Lindquist E."/>
            <person name="Lucas S."/>
            <person name="Salamov A."/>
            <person name="McFadden G.I."/>
            <person name="Lane C.E."/>
            <person name="Keeling P.J."/>
            <person name="Gray M.W."/>
            <person name="Grigoriev I.V."/>
            <person name="Archibald J.M."/>
        </authorList>
    </citation>
    <scope>NUCLEOTIDE SEQUENCE</scope>
    <source>
        <strain evidence="7 9">CCMP2712</strain>
    </source>
</reference>
<dbReference type="InterPro" id="IPR044713">
    <property type="entry name" value="DNJA1/2-like"/>
</dbReference>
<evidence type="ECO:0000313" key="8">
    <source>
        <dbReference type="EnsemblProtists" id="EKX32300"/>
    </source>
</evidence>
<evidence type="ECO:0000313" key="7">
    <source>
        <dbReference type="EMBL" id="EKX32300.1"/>
    </source>
</evidence>
<dbReference type="InterPro" id="IPR008971">
    <property type="entry name" value="HSP40/DnaJ_pept-bd"/>
</dbReference>
<evidence type="ECO:0000313" key="9">
    <source>
        <dbReference type="Proteomes" id="UP000011087"/>
    </source>
</evidence>
<dbReference type="FunFam" id="2.60.260.20:FF:000003">
    <property type="entry name" value="DnaJ subfamily A member 2"/>
    <property type="match status" value="1"/>
</dbReference>
<dbReference type="GO" id="GO:0006457">
    <property type="term" value="P:protein folding"/>
    <property type="evidence" value="ECO:0007669"/>
    <property type="project" value="InterPro"/>
</dbReference>
<dbReference type="FunFam" id="1.10.287.110:FF:000041">
    <property type="entry name" value="Chaperone protein DNAj, putative"/>
    <property type="match status" value="1"/>
</dbReference>
<proteinExistence type="predicted"/>
<dbReference type="eggNOG" id="KOG0712">
    <property type="taxonomic scope" value="Eukaryota"/>
</dbReference>
<dbReference type="SUPFAM" id="SSF46565">
    <property type="entry name" value="Chaperone J-domain"/>
    <property type="match status" value="1"/>
</dbReference>
<dbReference type="OMA" id="SSKYVYH"/>
<dbReference type="GO" id="GO:0030544">
    <property type="term" value="F:Hsp70 protein binding"/>
    <property type="evidence" value="ECO:0007669"/>
    <property type="project" value="InterPro"/>
</dbReference>
<accession>L1I8Z6</accession>
<evidence type="ECO:0000256" key="4">
    <source>
        <dbReference type="ARBA" id="ARBA00022833"/>
    </source>
</evidence>
<protein>
    <recommendedName>
        <fullName evidence="6">J domain-containing protein</fullName>
    </recommendedName>
</protein>
<dbReference type="CDD" id="cd10747">
    <property type="entry name" value="DnaJ_C"/>
    <property type="match status" value="1"/>
</dbReference>
<dbReference type="InterPro" id="IPR001623">
    <property type="entry name" value="DnaJ_domain"/>
</dbReference>
<reference evidence="9" key="2">
    <citation type="submission" date="2012-11" db="EMBL/GenBank/DDBJ databases">
        <authorList>
            <person name="Kuo A."/>
            <person name="Curtis B.A."/>
            <person name="Tanifuji G."/>
            <person name="Burki F."/>
            <person name="Gruber A."/>
            <person name="Irimia M."/>
            <person name="Maruyama S."/>
            <person name="Arias M.C."/>
            <person name="Ball S.G."/>
            <person name="Gile G.H."/>
            <person name="Hirakawa Y."/>
            <person name="Hopkins J.F."/>
            <person name="Rensing S.A."/>
            <person name="Schmutz J."/>
            <person name="Symeonidi A."/>
            <person name="Elias M."/>
            <person name="Eveleigh R.J."/>
            <person name="Herman E.K."/>
            <person name="Klute M.J."/>
            <person name="Nakayama T."/>
            <person name="Obornik M."/>
            <person name="Reyes-Prieto A."/>
            <person name="Armbrust E.V."/>
            <person name="Aves S.J."/>
            <person name="Beiko R.G."/>
            <person name="Coutinho P."/>
            <person name="Dacks J.B."/>
            <person name="Durnford D.G."/>
            <person name="Fast N.M."/>
            <person name="Green B.R."/>
            <person name="Grisdale C."/>
            <person name="Hempe F."/>
            <person name="Henrissat B."/>
            <person name="Hoppner M.P."/>
            <person name="Ishida K.-I."/>
            <person name="Kim E."/>
            <person name="Koreny L."/>
            <person name="Kroth P.G."/>
            <person name="Liu Y."/>
            <person name="Malik S.-B."/>
            <person name="Maier U.G."/>
            <person name="McRose D."/>
            <person name="Mock T."/>
            <person name="Neilson J.A."/>
            <person name="Onodera N.T."/>
            <person name="Poole A.M."/>
            <person name="Pritham E.J."/>
            <person name="Richards T.A."/>
            <person name="Rocap G."/>
            <person name="Roy S.W."/>
            <person name="Sarai C."/>
            <person name="Schaack S."/>
            <person name="Shirato S."/>
            <person name="Slamovits C.H."/>
            <person name="Spencer D.F."/>
            <person name="Suzuki S."/>
            <person name="Worden A.Z."/>
            <person name="Zauner S."/>
            <person name="Barry K."/>
            <person name="Bell C."/>
            <person name="Bharti A.K."/>
            <person name="Crow J.A."/>
            <person name="Grimwood J."/>
            <person name="Kramer R."/>
            <person name="Lindquist E."/>
            <person name="Lucas S."/>
            <person name="Salamov A."/>
            <person name="McFadden G.I."/>
            <person name="Lane C.E."/>
            <person name="Keeling P.J."/>
            <person name="Gray M.W."/>
            <person name="Grigoriev I.V."/>
            <person name="Archibald J.M."/>
        </authorList>
    </citation>
    <scope>NUCLEOTIDE SEQUENCE</scope>
    <source>
        <strain evidence="9">CCMP2712</strain>
    </source>
</reference>
<dbReference type="PANTHER" id="PTHR43888">
    <property type="entry name" value="DNAJ-LIKE-2, ISOFORM A-RELATED"/>
    <property type="match status" value="1"/>
</dbReference>
<dbReference type="GO" id="GO:0008270">
    <property type="term" value="F:zinc ion binding"/>
    <property type="evidence" value="ECO:0007669"/>
    <property type="project" value="UniProtKB-KW"/>
</dbReference>
<dbReference type="PRINTS" id="PR00625">
    <property type="entry name" value="JDOMAIN"/>
</dbReference>
<sequence>MSQGAGTILESRLNVELNGRKASIPLRLRGGMPVFFSQSFGGGFPGGSSFFSGGFPPGFEGFADGGGGAPRGGPPQSDNTKYYKLLGIERDASEQEIKKAYRKAAIKNHPDKGGDPEKFKEISTAYEVLSDPEKRKIYDQHGEDALKEGMGEAGVDPFEIFNNIFGGGGGRPRQRKTQDVMHKLSVSLEELYCGSTKKMALNRHIADSQGRVTKKKEVLEVRIERGMDNGRKLVFKEKADEMPGSKAFCQSAARSLDKLAGCITGDVILIISQMQHPKFKRGGAHLTMEHELSLREALFGYEFAFTHLDKRQVIVTSPKGCITQPGSWVCVQGEGMPIKGNQFNKGNLFIHFTVKFPSPTEMEPDVWNKLAGLLPAPQRLKPHDEADEHVAKPCTETEMAKQIRASAQSASQGGDAATEDSESEHGHPFGGGGQQVQCQQQ</sequence>
<gene>
    <name evidence="7" type="ORF">GUITHDRAFT_121532</name>
</gene>
<dbReference type="AlphaFoldDB" id="L1I8Z6"/>
<evidence type="ECO:0000256" key="5">
    <source>
        <dbReference type="SAM" id="MobiDB-lite"/>
    </source>
</evidence>
<keyword evidence="2" id="KW-0677">Repeat</keyword>
<dbReference type="RefSeq" id="XP_005819280.1">
    <property type="nucleotide sequence ID" value="XM_005819223.1"/>
</dbReference>
<dbReference type="CDD" id="cd06257">
    <property type="entry name" value="DnaJ"/>
    <property type="match status" value="1"/>
</dbReference>
<dbReference type="KEGG" id="gtt:GUITHDRAFT_121532"/>
<keyword evidence="4" id="KW-0862">Zinc</keyword>
<evidence type="ECO:0000256" key="1">
    <source>
        <dbReference type="ARBA" id="ARBA00022723"/>
    </source>
</evidence>